<sequence length="170" mass="19308">TLLPLHNKKILIEYFLKLIKMLQGIINLQLRIICTDSFMITSSPRISTFKSLIMPLMDRSRLRASCNSTPTCLITARSEFCSNGKNRLMRNLDRRVEIIFPIEENSLRLRILDILQAYLKDTEKLACCCPMVIIFGLTAVVKPCSMPRNTFLVPVFKLCGGSPAFRPPTA</sequence>
<dbReference type="EMBL" id="DNZF01000175">
    <property type="protein sequence ID" value="HBK53878.1"/>
    <property type="molecule type" value="Genomic_DNA"/>
</dbReference>
<comment type="caution">
    <text evidence="2">The sequence shown here is derived from an EMBL/GenBank/DDBJ whole genome shotgun (WGS) entry which is preliminary data.</text>
</comment>
<dbReference type="InterPro" id="IPR025200">
    <property type="entry name" value="PPK_C_dom2"/>
</dbReference>
<dbReference type="Pfam" id="PF13090">
    <property type="entry name" value="PP_kinase_C"/>
    <property type="match status" value="1"/>
</dbReference>
<feature type="domain" description="Polyphosphate kinase C-terminal" evidence="1">
    <location>
        <begin position="88"/>
        <end position="125"/>
    </location>
</feature>
<dbReference type="SUPFAM" id="SSF56024">
    <property type="entry name" value="Phospholipase D/nuclease"/>
    <property type="match status" value="1"/>
</dbReference>
<dbReference type="AlphaFoldDB" id="A0A354YX10"/>
<evidence type="ECO:0000313" key="2">
    <source>
        <dbReference type="EMBL" id="HBK53878.1"/>
    </source>
</evidence>
<gene>
    <name evidence="2" type="ORF">DDZ44_08085</name>
</gene>
<feature type="non-terminal residue" evidence="2">
    <location>
        <position position="1"/>
    </location>
</feature>
<dbReference type="Proteomes" id="UP000263273">
    <property type="component" value="Unassembled WGS sequence"/>
</dbReference>
<dbReference type="Gene3D" id="3.30.870.10">
    <property type="entry name" value="Endonuclease Chain A"/>
    <property type="match status" value="1"/>
</dbReference>
<reference evidence="2 3" key="1">
    <citation type="journal article" date="2018" name="Nat. Biotechnol.">
        <title>A standardized bacterial taxonomy based on genome phylogeny substantially revises the tree of life.</title>
        <authorList>
            <person name="Parks D.H."/>
            <person name="Chuvochina M."/>
            <person name="Waite D.W."/>
            <person name="Rinke C."/>
            <person name="Skarshewski A."/>
            <person name="Chaumeil P.A."/>
            <person name="Hugenholtz P."/>
        </authorList>
    </citation>
    <scope>NUCLEOTIDE SEQUENCE [LARGE SCALE GENOMIC DNA]</scope>
    <source>
        <strain evidence="2">UBA10948</strain>
    </source>
</reference>
<organism evidence="2 3">
    <name type="scientific">Syntrophomonas wolfei</name>
    <dbReference type="NCBI Taxonomy" id="863"/>
    <lineage>
        <taxon>Bacteria</taxon>
        <taxon>Bacillati</taxon>
        <taxon>Bacillota</taxon>
        <taxon>Clostridia</taxon>
        <taxon>Eubacteriales</taxon>
        <taxon>Syntrophomonadaceae</taxon>
        <taxon>Syntrophomonas</taxon>
    </lineage>
</organism>
<evidence type="ECO:0000313" key="3">
    <source>
        <dbReference type="Proteomes" id="UP000263273"/>
    </source>
</evidence>
<protein>
    <recommendedName>
        <fullName evidence="1">Polyphosphate kinase C-terminal domain-containing protein</fullName>
    </recommendedName>
</protein>
<accession>A0A354YX10</accession>
<proteinExistence type="predicted"/>
<evidence type="ECO:0000259" key="1">
    <source>
        <dbReference type="Pfam" id="PF13090"/>
    </source>
</evidence>
<name>A0A354YX10_9FIRM</name>